<keyword evidence="1" id="KW-1133">Transmembrane helix</keyword>
<accession>A0A1X2HJW9</accession>
<dbReference type="InParanoid" id="A0A1X2HJW9"/>
<keyword evidence="4" id="KW-1185">Reference proteome</keyword>
<evidence type="ECO:0000313" key="3">
    <source>
        <dbReference type="EMBL" id="ORY99347.1"/>
    </source>
</evidence>
<feature type="transmembrane region" description="Helical" evidence="1">
    <location>
        <begin position="38"/>
        <end position="55"/>
    </location>
</feature>
<name>A0A1X2HJW9_SYNRA</name>
<proteinExistence type="predicted"/>
<dbReference type="AlphaFoldDB" id="A0A1X2HJW9"/>
<feature type="chain" id="PRO_5012485122" evidence="2">
    <location>
        <begin position="17"/>
        <end position="59"/>
    </location>
</feature>
<keyword evidence="1" id="KW-0472">Membrane</keyword>
<evidence type="ECO:0000256" key="2">
    <source>
        <dbReference type="SAM" id="SignalP"/>
    </source>
</evidence>
<evidence type="ECO:0000313" key="4">
    <source>
        <dbReference type="Proteomes" id="UP000242180"/>
    </source>
</evidence>
<dbReference type="Proteomes" id="UP000242180">
    <property type="component" value="Unassembled WGS sequence"/>
</dbReference>
<sequence>MLLLLLLLFVAEQALDRHGFPVVRRCWLHAPINKVMCVYYILFLFLFFFSFLIYLQQSK</sequence>
<protein>
    <submittedName>
        <fullName evidence="3">Uncharacterized protein</fullName>
    </submittedName>
</protein>
<evidence type="ECO:0000256" key="1">
    <source>
        <dbReference type="SAM" id="Phobius"/>
    </source>
</evidence>
<feature type="signal peptide" evidence="2">
    <location>
        <begin position="1"/>
        <end position="16"/>
    </location>
</feature>
<gene>
    <name evidence="3" type="ORF">BCR43DRAFT_489134</name>
</gene>
<comment type="caution">
    <text evidence="3">The sequence shown here is derived from an EMBL/GenBank/DDBJ whole genome shotgun (WGS) entry which is preliminary data.</text>
</comment>
<reference evidence="3 4" key="1">
    <citation type="submission" date="2016-07" db="EMBL/GenBank/DDBJ databases">
        <title>Pervasive Adenine N6-methylation of Active Genes in Fungi.</title>
        <authorList>
            <consortium name="DOE Joint Genome Institute"/>
            <person name="Mondo S.J."/>
            <person name="Dannebaum R.O."/>
            <person name="Kuo R.C."/>
            <person name="Labutti K."/>
            <person name="Haridas S."/>
            <person name="Kuo A."/>
            <person name="Salamov A."/>
            <person name="Ahrendt S.R."/>
            <person name="Lipzen A."/>
            <person name="Sullivan W."/>
            <person name="Andreopoulos W.B."/>
            <person name="Clum A."/>
            <person name="Lindquist E."/>
            <person name="Daum C."/>
            <person name="Ramamoorthy G.K."/>
            <person name="Gryganskyi A."/>
            <person name="Culley D."/>
            <person name="Magnuson J.K."/>
            <person name="James T.Y."/>
            <person name="O'Malley M.A."/>
            <person name="Stajich J.E."/>
            <person name="Spatafora J.W."/>
            <person name="Visel A."/>
            <person name="Grigoriev I.V."/>
        </authorList>
    </citation>
    <scope>NUCLEOTIDE SEQUENCE [LARGE SCALE GENOMIC DNA]</scope>
    <source>
        <strain evidence="3 4">NRRL 2496</strain>
    </source>
</reference>
<organism evidence="3 4">
    <name type="scientific">Syncephalastrum racemosum</name>
    <name type="common">Filamentous fungus</name>
    <dbReference type="NCBI Taxonomy" id="13706"/>
    <lineage>
        <taxon>Eukaryota</taxon>
        <taxon>Fungi</taxon>
        <taxon>Fungi incertae sedis</taxon>
        <taxon>Mucoromycota</taxon>
        <taxon>Mucoromycotina</taxon>
        <taxon>Mucoromycetes</taxon>
        <taxon>Mucorales</taxon>
        <taxon>Syncephalastraceae</taxon>
        <taxon>Syncephalastrum</taxon>
    </lineage>
</organism>
<dbReference type="EMBL" id="MCGN01000003">
    <property type="protein sequence ID" value="ORY99347.1"/>
    <property type="molecule type" value="Genomic_DNA"/>
</dbReference>
<keyword evidence="1" id="KW-0812">Transmembrane</keyword>
<keyword evidence="2" id="KW-0732">Signal</keyword>